<evidence type="ECO:0000313" key="2">
    <source>
        <dbReference type="Proteomes" id="UP001597216"/>
    </source>
</evidence>
<dbReference type="RefSeq" id="WP_374345479.1">
    <property type="nucleotide sequence ID" value="NZ_JBHTLQ010000002.1"/>
</dbReference>
<reference evidence="2" key="1">
    <citation type="journal article" date="2019" name="Int. J. Syst. Evol. Microbiol.">
        <title>The Global Catalogue of Microorganisms (GCM) 10K type strain sequencing project: providing services to taxonomists for standard genome sequencing and annotation.</title>
        <authorList>
            <consortium name="The Broad Institute Genomics Platform"/>
            <consortium name="The Broad Institute Genome Sequencing Center for Infectious Disease"/>
            <person name="Wu L."/>
            <person name="Ma J."/>
        </authorList>
    </citation>
    <scope>NUCLEOTIDE SEQUENCE [LARGE SCALE GENOMIC DNA]</scope>
    <source>
        <strain evidence="2">CCUG 55074</strain>
    </source>
</reference>
<protein>
    <submittedName>
        <fullName evidence="1">Uncharacterized protein</fullName>
    </submittedName>
</protein>
<evidence type="ECO:0000313" key="1">
    <source>
        <dbReference type="EMBL" id="MFD1189124.1"/>
    </source>
</evidence>
<comment type="caution">
    <text evidence="1">The sequence shown here is derived from an EMBL/GenBank/DDBJ whole genome shotgun (WGS) entry which is preliminary data.</text>
</comment>
<gene>
    <name evidence="1" type="ORF">ACFQ27_00910</name>
</gene>
<proteinExistence type="predicted"/>
<name>A0ABW3SW16_9CAUL</name>
<dbReference type="EMBL" id="JBHTLQ010000002">
    <property type="protein sequence ID" value="MFD1189124.1"/>
    <property type="molecule type" value="Genomic_DNA"/>
</dbReference>
<accession>A0ABW3SW16</accession>
<sequence length="67" mass="7165">MPGPDDARNWSALQMWLGECGAMIDPSGLIQVATPQGQEVARPGDWIVLSVSGDFHVARVRGLAFDA</sequence>
<dbReference type="Proteomes" id="UP001597216">
    <property type="component" value="Unassembled WGS sequence"/>
</dbReference>
<organism evidence="1 2">
    <name type="scientific">Phenylobacterium conjunctum</name>
    <dbReference type="NCBI Taxonomy" id="1298959"/>
    <lineage>
        <taxon>Bacteria</taxon>
        <taxon>Pseudomonadati</taxon>
        <taxon>Pseudomonadota</taxon>
        <taxon>Alphaproteobacteria</taxon>
        <taxon>Caulobacterales</taxon>
        <taxon>Caulobacteraceae</taxon>
        <taxon>Phenylobacterium</taxon>
    </lineage>
</organism>
<keyword evidence="2" id="KW-1185">Reference proteome</keyword>